<keyword evidence="8 15" id="KW-0479">Metal-binding</keyword>
<proteinExistence type="inferred from homology"/>
<comment type="caution">
    <text evidence="17">The sequence shown here is derived from an EMBL/GenBank/DDBJ whole genome shotgun (WGS) entry which is preliminary data.</text>
</comment>
<evidence type="ECO:0000256" key="13">
    <source>
        <dbReference type="ARBA" id="ARBA00024295"/>
    </source>
</evidence>
<dbReference type="PIRSF" id="PIRSF000167">
    <property type="entry name" value="HemN"/>
    <property type="match status" value="1"/>
</dbReference>
<evidence type="ECO:0000256" key="15">
    <source>
        <dbReference type="PIRNR" id="PIRNR000167"/>
    </source>
</evidence>
<dbReference type="SUPFAM" id="SSF102114">
    <property type="entry name" value="Radical SAM enzymes"/>
    <property type="match status" value="1"/>
</dbReference>
<dbReference type="InterPro" id="IPR006638">
    <property type="entry name" value="Elp3/MiaA/NifB-like_rSAM"/>
</dbReference>
<protein>
    <recommendedName>
        <fullName evidence="15">Coproporphyrinogen-III oxidase</fullName>
        <ecNumber evidence="15">1.3.98.3</ecNumber>
    </recommendedName>
</protein>
<dbReference type="PANTHER" id="PTHR13932">
    <property type="entry name" value="COPROPORPHYRINIGEN III OXIDASE"/>
    <property type="match status" value="1"/>
</dbReference>
<comment type="subcellular location">
    <subcellularLocation>
        <location evidence="1 15">Cytoplasm</location>
    </subcellularLocation>
</comment>
<dbReference type="Gene3D" id="1.10.10.920">
    <property type="match status" value="1"/>
</dbReference>
<evidence type="ECO:0000313" key="17">
    <source>
        <dbReference type="EMBL" id="MEI5986143.1"/>
    </source>
</evidence>
<dbReference type="InterPro" id="IPR007197">
    <property type="entry name" value="rSAM"/>
</dbReference>
<name>A0ABU8I9A1_9SPHI</name>
<comment type="pathway">
    <text evidence="2 15">Porphyrin-containing compound metabolism; protoporphyrin-IX biosynthesis; protoporphyrinogen-IX from coproporphyrinogen-III (AdoMet route): step 1/1.</text>
</comment>
<dbReference type="SFLD" id="SFLDS00029">
    <property type="entry name" value="Radical_SAM"/>
    <property type="match status" value="1"/>
</dbReference>
<evidence type="ECO:0000256" key="1">
    <source>
        <dbReference type="ARBA" id="ARBA00004496"/>
    </source>
</evidence>
<gene>
    <name evidence="17" type="primary">hemN</name>
    <name evidence="17" type="ORF">VJ786_14665</name>
</gene>
<dbReference type="EMBL" id="JAYLLN010000045">
    <property type="protein sequence ID" value="MEI5986143.1"/>
    <property type="molecule type" value="Genomic_DNA"/>
</dbReference>
<dbReference type="NCBIfam" id="TIGR00538">
    <property type="entry name" value="hemN"/>
    <property type="match status" value="1"/>
</dbReference>
<dbReference type="InterPro" id="IPR004558">
    <property type="entry name" value="Coprogen_oxidase_HemN"/>
</dbReference>
<dbReference type="PANTHER" id="PTHR13932:SF6">
    <property type="entry name" value="OXYGEN-INDEPENDENT COPROPORPHYRINOGEN III OXIDASE"/>
    <property type="match status" value="1"/>
</dbReference>
<keyword evidence="9 15" id="KW-0560">Oxidoreductase</keyword>
<dbReference type="Gene3D" id="3.80.30.20">
    <property type="entry name" value="tm_1862 like domain"/>
    <property type="match status" value="1"/>
</dbReference>
<dbReference type="GO" id="GO:0051989">
    <property type="term" value="F:coproporphyrinogen dehydrogenase activity"/>
    <property type="evidence" value="ECO:0007669"/>
    <property type="project" value="UniProtKB-EC"/>
</dbReference>
<dbReference type="InterPro" id="IPR058240">
    <property type="entry name" value="rSAM_sf"/>
</dbReference>
<evidence type="ECO:0000256" key="12">
    <source>
        <dbReference type="ARBA" id="ARBA00023244"/>
    </source>
</evidence>
<sequence>MEIDRFNALIHKYNVAAPRYTSYPTVPFWENDHFNEQDWRLRVSENFKDSKEQGISIYVHLPFCESLCTYCGCNTRITKNHQVEDPYITSLLKEWKMYKEILGNESLKIAEIHLGGGTPTFFQAENLHRLIDGLMEGNQRAEGASFSFEAHPANTTYEHLKTLYDLGFKRLSLGIQDFDEKVQFIINRHQTVEDVARVMKDARAIGYDSINFDLIYGLPLQTAESVRMTIEHSLILNPDRISFYSYAHVPWIKPGQRRFTEHDLPVGEEKLNLYKLGKQMIQEAGFEDVGMDHFAKPADELYKASKNGTLHRNFMGYADRYTPLLIGLGVSSISDAWTAFAQNVKTVEEYHKLIAENKLPVFKGHLLNEEDVLVRQYILDMMCRGKVSLKPHEEINIGILDRLQPLQLDGLAEIKGLEVQITEVGKSFLRNVCMAFDVRLQRTKERENLFSQAI</sequence>
<keyword evidence="5 15" id="KW-0004">4Fe-4S</keyword>
<feature type="domain" description="Radical SAM core" evidence="16">
    <location>
        <begin position="49"/>
        <end position="287"/>
    </location>
</feature>
<dbReference type="SFLD" id="SFLDG01065">
    <property type="entry name" value="anaerobic_coproporphyrinogen-I"/>
    <property type="match status" value="1"/>
</dbReference>
<organism evidence="17 18">
    <name type="scientific">Sphingobacterium tenebrionis</name>
    <dbReference type="NCBI Taxonomy" id="3111775"/>
    <lineage>
        <taxon>Bacteria</taxon>
        <taxon>Pseudomonadati</taxon>
        <taxon>Bacteroidota</taxon>
        <taxon>Sphingobacteriia</taxon>
        <taxon>Sphingobacteriales</taxon>
        <taxon>Sphingobacteriaceae</taxon>
        <taxon>Sphingobacterium</taxon>
    </lineage>
</organism>
<keyword evidence="6 15" id="KW-0963">Cytoplasm</keyword>
<comment type="function">
    <text evidence="13">Involved in the heme biosynthesis. Catalyzes the anaerobic oxidative decarboxylation of propionate groups of rings A and B of coproporphyrinogen III to yield the vinyl groups in protoporphyrinogen IX.</text>
</comment>
<reference evidence="17 18" key="1">
    <citation type="submission" date="2024-01" db="EMBL/GenBank/DDBJ databases">
        <title>Sphingobacterium tenebrionis sp. nov., a novel endophyte isolated from tenebrio molitor intestines.</title>
        <authorList>
            <person name="Zhang C."/>
        </authorList>
    </citation>
    <scope>NUCLEOTIDE SEQUENCE [LARGE SCALE GENOMIC DNA]</scope>
    <source>
        <strain evidence="17 18">PU5-4</strain>
    </source>
</reference>
<dbReference type="InterPro" id="IPR023404">
    <property type="entry name" value="rSAM_horseshoe"/>
</dbReference>
<dbReference type="CDD" id="cd01335">
    <property type="entry name" value="Radical_SAM"/>
    <property type="match status" value="1"/>
</dbReference>
<dbReference type="EC" id="1.3.98.3" evidence="15"/>
<accession>A0ABU8I9A1</accession>
<keyword evidence="7 15" id="KW-0949">S-adenosyl-L-methionine</keyword>
<evidence type="ECO:0000256" key="11">
    <source>
        <dbReference type="ARBA" id="ARBA00023014"/>
    </source>
</evidence>
<comment type="similarity">
    <text evidence="3 15">Belongs to the anaerobic coproporphyrinogen-III oxidase family.</text>
</comment>
<evidence type="ECO:0000256" key="2">
    <source>
        <dbReference type="ARBA" id="ARBA00004785"/>
    </source>
</evidence>
<dbReference type="InterPro" id="IPR034505">
    <property type="entry name" value="Coproporphyrinogen-III_oxidase"/>
</dbReference>
<evidence type="ECO:0000256" key="8">
    <source>
        <dbReference type="ARBA" id="ARBA00022723"/>
    </source>
</evidence>
<evidence type="ECO:0000256" key="6">
    <source>
        <dbReference type="ARBA" id="ARBA00022490"/>
    </source>
</evidence>
<comment type="catalytic activity">
    <reaction evidence="14 15">
        <text>coproporphyrinogen III + 2 S-adenosyl-L-methionine = protoporphyrinogen IX + 2 5'-deoxyadenosine + 2 L-methionine + 2 CO2</text>
        <dbReference type="Rhea" id="RHEA:15425"/>
        <dbReference type="ChEBI" id="CHEBI:16526"/>
        <dbReference type="ChEBI" id="CHEBI:17319"/>
        <dbReference type="ChEBI" id="CHEBI:57307"/>
        <dbReference type="ChEBI" id="CHEBI:57309"/>
        <dbReference type="ChEBI" id="CHEBI:57844"/>
        <dbReference type="ChEBI" id="CHEBI:59789"/>
        <dbReference type="EC" id="1.3.98.3"/>
    </reaction>
</comment>
<dbReference type="RefSeq" id="WP_336557972.1">
    <property type="nucleotide sequence ID" value="NZ_JAYLLN010000045.1"/>
</dbReference>
<keyword evidence="11 15" id="KW-0411">Iron-sulfur</keyword>
<keyword evidence="12 15" id="KW-0627">Porphyrin biosynthesis</keyword>
<keyword evidence="10 15" id="KW-0408">Iron</keyword>
<evidence type="ECO:0000256" key="7">
    <source>
        <dbReference type="ARBA" id="ARBA00022691"/>
    </source>
</evidence>
<dbReference type="Pfam" id="PF04055">
    <property type="entry name" value="Radical_SAM"/>
    <property type="match status" value="1"/>
</dbReference>
<comment type="cofactor">
    <cofactor evidence="15">
        <name>[4Fe-4S] cluster</name>
        <dbReference type="ChEBI" id="CHEBI:49883"/>
    </cofactor>
    <text evidence="15">Binds 1 [4Fe-4S] cluster. The cluster is coordinated with 3 cysteines and an exchangeable S-adenosyl-L-methionine.</text>
</comment>
<evidence type="ECO:0000313" key="18">
    <source>
        <dbReference type="Proteomes" id="UP001363035"/>
    </source>
</evidence>
<dbReference type="Proteomes" id="UP001363035">
    <property type="component" value="Unassembled WGS sequence"/>
</dbReference>
<evidence type="ECO:0000256" key="14">
    <source>
        <dbReference type="ARBA" id="ARBA00048321"/>
    </source>
</evidence>
<evidence type="ECO:0000259" key="16">
    <source>
        <dbReference type="PROSITE" id="PS51918"/>
    </source>
</evidence>
<evidence type="ECO:0000256" key="4">
    <source>
        <dbReference type="ARBA" id="ARBA00011245"/>
    </source>
</evidence>
<evidence type="ECO:0000256" key="5">
    <source>
        <dbReference type="ARBA" id="ARBA00022485"/>
    </source>
</evidence>
<dbReference type="PROSITE" id="PS51918">
    <property type="entry name" value="RADICAL_SAM"/>
    <property type="match status" value="1"/>
</dbReference>
<evidence type="ECO:0000256" key="10">
    <source>
        <dbReference type="ARBA" id="ARBA00023004"/>
    </source>
</evidence>
<comment type="subunit">
    <text evidence="4">Monomer.</text>
</comment>
<evidence type="ECO:0000256" key="9">
    <source>
        <dbReference type="ARBA" id="ARBA00023002"/>
    </source>
</evidence>
<dbReference type="SMART" id="SM00729">
    <property type="entry name" value="Elp3"/>
    <property type="match status" value="1"/>
</dbReference>
<evidence type="ECO:0000256" key="3">
    <source>
        <dbReference type="ARBA" id="ARBA00005493"/>
    </source>
</evidence>
<keyword evidence="18" id="KW-1185">Reference proteome</keyword>